<protein>
    <submittedName>
        <fullName evidence="3">Polysaccharide lyase</fullName>
    </submittedName>
</protein>
<geneLocation type="plasmid" evidence="3 4">
    <name>pCadTS8_1</name>
</geneLocation>
<dbReference type="InterPro" id="IPR025975">
    <property type="entry name" value="Polysacc_lyase"/>
</dbReference>
<feature type="compositionally biased region" description="Polar residues" evidence="1">
    <location>
        <begin position="303"/>
        <end position="319"/>
    </location>
</feature>
<sequence length="613" mass="68303">MYKTIFTVSVLTLALAACGGNGSNKQDEETQLNNQQGSLSISGEAKYGATLNAIVSDPDGLSNSENIKYQWKRDSINIAGANSKSYQIQKEDINTLVSVSVNYVDDKGFNASLNTVQTTKVLLVNLPGLVTLQGSAKQGQMLEANLSDDNNGLDESSVSLVWYADSKIIPNKDSKIIKLERDQVGKKVSVEVSYVDGHGYYETLVSDETAAVEKIDNSQGVLSVTDDAGNNPSWKVGTSLQANISDLNQVLAEVDYYWYRNDDLIFENNQSTYTILAADIDKKISVKAEYVDADGYSESVFYQSSQNVSSDPSEPNPQNYPVGDKLIGNNPIDRVEAISEESFEHGGWNAGTINGNYNPGHDASIPKQFRFTQFQNPDSFKAETNVTRLGDYSAKLYWQHGDPGKWNDDPNKIDNVDRKAMLHGRNAKTITSTFWHGFSVYFPSDEIQLKDGENPLFFQLHGAPDSGEPGRQPPLALTMQTDGFYVGYGWDSRKFNTSTSGEGRDKFQIPVNLAEYQDRWVDFVIQVRANPFEEKGFIKIWIDGKQMADRTNIQIGYNDDKGLYPSWGWYFTGTINVNRDTDGTMYLDEIRHVEADDASYYDVAPGYFSLIKE</sequence>
<dbReference type="PROSITE" id="PS51257">
    <property type="entry name" value="PROKAR_LIPOPROTEIN"/>
    <property type="match status" value="1"/>
</dbReference>
<evidence type="ECO:0000256" key="1">
    <source>
        <dbReference type="SAM" id="MobiDB-lite"/>
    </source>
</evidence>
<keyword evidence="4" id="KW-1185">Reference proteome</keyword>
<dbReference type="Gene3D" id="2.60.40.2700">
    <property type="match status" value="3"/>
</dbReference>
<dbReference type="Gene3D" id="2.60.120.200">
    <property type="match status" value="1"/>
</dbReference>
<evidence type="ECO:0000313" key="4">
    <source>
        <dbReference type="Proteomes" id="UP001163726"/>
    </source>
</evidence>
<keyword evidence="3" id="KW-0614">Plasmid</keyword>
<organism evidence="3 4">
    <name type="scientific">Catenovulum adriaticum</name>
    <dbReference type="NCBI Taxonomy" id="2984846"/>
    <lineage>
        <taxon>Bacteria</taxon>
        <taxon>Pseudomonadati</taxon>
        <taxon>Pseudomonadota</taxon>
        <taxon>Gammaproteobacteria</taxon>
        <taxon>Alteromonadales</taxon>
        <taxon>Alteromonadaceae</taxon>
        <taxon>Catenovulum</taxon>
    </lineage>
</organism>
<evidence type="ECO:0000256" key="2">
    <source>
        <dbReference type="SAM" id="SignalP"/>
    </source>
</evidence>
<evidence type="ECO:0000313" key="3">
    <source>
        <dbReference type="EMBL" id="WAJ71932.1"/>
    </source>
</evidence>
<feature type="region of interest" description="Disordered" evidence="1">
    <location>
        <begin position="303"/>
        <end position="325"/>
    </location>
</feature>
<name>A0ABY7AQV9_9ALTE</name>
<dbReference type="Proteomes" id="UP001163726">
    <property type="component" value="Plasmid pCadTS8_1"/>
</dbReference>
<keyword evidence="3" id="KW-0456">Lyase</keyword>
<dbReference type="Pfam" id="PF14099">
    <property type="entry name" value="Polysacc_lyase"/>
    <property type="match status" value="1"/>
</dbReference>
<dbReference type="EMBL" id="CP109966">
    <property type="protein sequence ID" value="WAJ71932.1"/>
    <property type="molecule type" value="Genomic_DNA"/>
</dbReference>
<gene>
    <name evidence="3" type="ORF">OLW01_14495</name>
</gene>
<accession>A0ABY7AQV9</accession>
<proteinExistence type="predicted"/>
<feature type="chain" id="PRO_5045465614" evidence="2">
    <location>
        <begin position="20"/>
        <end position="613"/>
    </location>
</feature>
<keyword evidence="2" id="KW-0732">Signal</keyword>
<feature type="signal peptide" evidence="2">
    <location>
        <begin position="1"/>
        <end position="19"/>
    </location>
</feature>
<dbReference type="GO" id="GO:0016829">
    <property type="term" value="F:lyase activity"/>
    <property type="evidence" value="ECO:0007669"/>
    <property type="project" value="UniProtKB-KW"/>
</dbReference>
<reference evidence="3" key="1">
    <citation type="submission" date="2022-10" db="EMBL/GenBank/DDBJ databases">
        <title>Catenovulum adriacola sp. nov. isolated in the Harbour of Susak.</title>
        <authorList>
            <person name="Schoch T."/>
            <person name="Reich S.J."/>
            <person name="Stoeferle S."/>
            <person name="Flaiz M."/>
            <person name="Kazda M."/>
            <person name="Riedel C.U."/>
            <person name="Duerre P."/>
        </authorList>
    </citation>
    <scope>NUCLEOTIDE SEQUENCE</scope>
    <source>
        <strain evidence="3">TS8</strain>
        <plasmid evidence="3">pCadTS8_1</plasmid>
    </source>
</reference>
<dbReference type="RefSeq" id="WP_268076652.1">
    <property type="nucleotide sequence ID" value="NZ_CP109966.1"/>
</dbReference>